<name>A0AAE0Y6Q7_9GAST</name>
<dbReference type="AlphaFoldDB" id="A0AAE0Y6Q7"/>
<feature type="coiled-coil region" evidence="1">
    <location>
        <begin position="103"/>
        <end position="183"/>
    </location>
</feature>
<organism evidence="2 3">
    <name type="scientific">Elysia crispata</name>
    <name type="common">lettuce slug</name>
    <dbReference type="NCBI Taxonomy" id="231223"/>
    <lineage>
        <taxon>Eukaryota</taxon>
        <taxon>Metazoa</taxon>
        <taxon>Spiralia</taxon>
        <taxon>Lophotrochozoa</taxon>
        <taxon>Mollusca</taxon>
        <taxon>Gastropoda</taxon>
        <taxon>Heterobranchia</taxon>
        <taxon>Euthyneura</taxon>
        <taxon>Panpulmonata</taxon>
        <taxon>Sacoglossa</taxon>
        <taxon>Placobranchoidea</taxon>
        <taxon>Plakobranchidae</taxon>
        <taxon>Elysia</taxon>
    </lineage>
</organism>
<dbReference type="EMBL" id="JAWDGP010006836">
    <property type="protein sequence ID" value="KAK3734748.1"/>
    <property type="molecule type" value="Genomic_DNA"/>
</dbReference>
<keyword evidence="1" id="KW-0175">Coiled coil</keyword>
<protein>
    <submittedName>
        <fullName evidence="2">Uncharacterized protein</fullName>
    </submittedName>
</protein>
<dbReference type="Proteomes" id="UP001283361">
    <property type="component" value="Unassembled WGS sequence"/>
</dbReference>
<comment type="caution">
    <text evidence="2">The sequence shown here is derived from an EMBL/GenBank/DDBJ whole genome shotgun (WGS) entry which is preliminary data.</text>
</comment>
<proteinExistence type="predicted"/>
<keyword evidence="3" id="KW-1185">Reference proteome</keyword>
<accession>A0AAE0Y6Q7</accession>
<evidence type="ECO:0000256" key="1">
    <source>
        <dbReference type="SAM" id="Coils"/>
    </source>
</evidence>
<evidence type="ECO:0000313" key="3">
    <source>
        <dbReference type="Proteomes" id="UP001283361"/>
    </source>
</evidence>
<evidence type="ECO:0000313" key="2">
    <source>
        <dbReference type="EMBL" id="KAK3734748.1"/>
    </source>
</evidence>
<gene>
    <name evidence="2" type="ORF">RRG08_059926</name>
</gene>
<sequence length="225" mass="26338">MLTVKIMMFYQMKDVLTMLDTTHDPIADLINALCADVISFVGPLSYEQFVEKTSWLSSLETYPQLKQRAEGIGFTVQKVVFRGYHASDQLQEMQNNAIESRTQLRLQREIEDQEQKLASLKLDRQQQRSATEQWMALKRQAHKQKLEELRQQHRLELDEMLLAQQLELVSQETQVKLENKKAENSQKLKHLSDLKKLDVDLTRTIRLEYPVPPQEEIRVITSPSM</sequence>
<reference evidence="2" key="1">
    <citation type="journal article" date="2023" name="G3 (Bethesda)">
        <title>A reference genome for the long-term kleptoplast-retaining sea slug Elysia crispata morphotype clarki.</title>
        <authorList>
            <person name="Eastman K.E."/>
            <person name="Pendleton A.L."/>
            <person name="Shaikh M.A."/>
            <person name="Suttiyut T."/>
            <person name="Ogas R."/>
            <person name="Tomko P."/>
            <person name="Gavelis G."/>
            <person name="Widhalm J.R."/>
            <person name="Wisecaver J.H."/>
        </authorList>
    </citation>
    <scope>NUCLEOTIDE SEQUENCE</scope>
    <source>
        <strain evidence="2">ECLA1</strain>
    </source>
</reference>